<keyword evidence="1" id="KW-0812">Transmembrane</keyword>
<gene>
    <name evidence="2" type="ORF">S06H3_39344</name>
</gene>
<protein>
    <submittedName>
        <fullName evidence="2">Uncharacterized protein</fullName>
    </submittedName>
</protein>
<evidence type="ECO:0000256" key="1">
    <source>
        <dbReference type="SAM" id="Phobius"/>
    </source>
</evidence>
<dbReference type="AlphaFoldDB" id="X1PMV5"/>
<sequence length="221" mass="26469">NDKKKSRIVPLVIQTAFFCVLFLMGPTMNDLSFENNFLNHNDYQYDYRYRLNRITENQLEFFPEFYIDLKNENCESIIEIPYSFVWWFNNYHIYQKFHEKRVLIGYNSGSLHPQSSPIIPIMHQTISFKNFVNISNERAVKKSKASYIVVHKDILNEVIYFRESFNDHFNVGKSIKTSKNITQKIFIELQNKEAKESIKSLQPRLGDPIYEDKWITVFKIR</sequence>
<organism evidence="2">
    <name type="scientific">marine sediment metagenome</name>
    <dbReference type="NCBI Taxonomy" id="412755"/>
    <lineage>
        <taxon>unclassified sequences</taxon>
        <taxon>metagenomes</taxon>
        <taxon>ecological metagenomes</taxon>
    </lineage>
</organism>
<feature type="non-terminal residue" evidence="2">
    <location>
        <position position="1"/>
    </location>
</feature>
<evidence type="ECO:0000313" key="2">
    <source>
        <dbReference type="EMBL" id="GAI43856.1"/>
    </source>
</evidence>
<feature type="transmembrane region" description="Helical" evidence="1">
    <location>
        <begin position="7"/>
        <end position="25"/>
    </location>
</feature>
<comment type="caution">
    <text evidence="2">The sequence shown here is derived from an EMBL/GenBank/DDBJ whole genome shotgun (WGS) entry which is preliminary data.</text>
</comment>
<proteinExistence type="predicted"/>
<dbReference type="EMBL" id="BARV01024063">
    <property type="protein sequence ID" value="GAI43856.1"/>
    <property type="molecule type" value="Genomic_DNA"/>
</dbReference>
<reference evidence="2" key="1">
    <citation type="journal article" date="2014" name="Front. Microbiol.">
        <title>High frequency of phylogenetically diverse reductive dehalogenase-homologous genes in deep subseafloor sedimentary metagenomes.</title>
        <authorList>
            <person name="Kawai M."/>
            <person name="Futagami T."/>
            <person name="Toyoda A."/>
            <person name="Takaki Y."/>
            <person name="Nishi S."/>
            <person name="Hori S."/>
            <person name="Arai W."/>
            <person name="Tsubouchi T."/>
            <person name="Morono Y."/>
            <person name="Uchiyama I."/>
            <person name="Ito T."/>
            <person name="Fujiyama A."/>
            <person name="Inagaki F."/>
            <person name="Takami H."/>
        </authorList>
    </citation>
    <scope>NUCLEOTIDE SEQUENCE</scope>
    <source>
        <strain evidence="2">Expedition CK06-06</strain>
    </source>
</reference>
<name>X1PMV5_9ZZZZ</name>
<keyword evidence="1" id="KW-0472">Membrane</keyword>
<keyword evidence="1" id="KW-1133">Transmembrane helix</keyword>
<accession>X1PMV5</accession>